<feature type="repeat" description="ANK" evidence="8">
    <location>
        <begin position="449"/>
        <end position="481"/>
    </location>
</feature>
<comment type="caution">
    <text evidence="14">The sequence shown here is derived from an EMBL/GenBank/DDBJ whole genome shotgun (WGS) entry which is preliminary data.</text>
</comment>
<comment type="cofactor">
    <cofactor evidence="1">
        <name>Mg(2+)</name>
        <dbReference type="ChEBI" id="CHEBI:18420"/>
    </cofactor>
</comment>
<sequence length="1511" mass="168860">MRPPLISANEEPFEQHYEIEEEVGSGQFATVRRVRNRATGERFAAKFIRKRRYPTSRRGVLKSHIQREVDILQTVAGHDSIIQLIDLFENGHEMILVLELICGGELFDYVYTNEYLTENEAAQFIYQILRAIKHLHKLQIAHLDIKPENILLKESGKAKIKLIDFGLSRQLPQKVVLEKWWGPLNLLVTPEIINSEPLQLATDIWAIGVVTFILLSGASPFLGKTREKTFANISAVNYKFPEHLCSNFSLIVKDFIGRMLVRDVNKRATIDDCLEHEWIKMHISPSSQQQQIPSNQLSSNKSLILYLDNYDLENIKIDYKKYKNIISPIISQSRKRWKKAYKAVRWCCSFLNGIGDREQKMRLIRGGSLHGHSSSSSYYSSNSAENSSISFNSAEINNYFYEGRGGLMYLNNDSVASAIFLACERGALPELRQFVSSCFIELAHLKNELDETPLHVASGNGFEELVHFLLKCGCNPNIGDGQGDTPLIWAARNGHTNVFKYLLKSIEMVNATNKNQETALHIATRYTQGKVVLALLEAGADPHLMDKHLETSLHIAAWDGQNGLLDLLCRFSHFLDIQNSDGDSALHIAAIRGHLECLESLLENGAQVDLQNQSGQTALHMALSRGHVDIAILLLGRGCNSTIQDQNGDTPLHLAAEKGFFTIAQTICQLNIPIDIQNSQGLSPLHVAARFGSIEIVRCLCLAGANVHLKTNDGMTAEIVALAQEHKHIAVLLGKVKQEKERQKFVEQLTTLDIPLNRIKLKVFGSQGAGKTRLIQALQRPSSASSLNSLVESVSRRFSGSLFLSSSTTQTGPPSVHSNKGNQNNDCAFSSSTSDEGIHSATSSTSSTSSSAINSQQQQLPPPNRHKTWPYSNNTISGNNKEFKNGQQGIDIQNMSFTECGEFSVWNFSGHEPSHICYDHFVGNTDCVHLVVTRCSDDPQDEYKELLYWLNFLKGRVTPTEPIGHCGLMARRAVVAIVGTFCGTDSSSSSPSSPSQPPITLNEAEAMMKTLKMRFETHFEIHPQLLLVDLSAQSDCKGLKELRNFLVKSRESILQRLQRPLRLLDPALLFLEQLREKYSQFPCVTWNYFTYLIPSEVNPLASDGHCRQLIQQLQLIGEVVYLRDECKELDYIVISPEWLGTHLLGTLFSNQFAQTNRTNGRLMFEDFAAAFPEVADTGDLLQIMETLQICSLVEPDFEFPAFITCNPPIDIWQPNRPQFLYAGLRIKPARGMEQTMQAIFPRIQVSMRKSMQDFQDSLDAELLQWKGCSKMLSGKMEALVRLIGDSVEVQIRGPSSMSNSAIYFLEDLTNLVEQTAAEVAPGISTERHFLSPKHLKEHRTNPASFTPEVIMEMQLNESLIIENSDGEQEEFTDVVCFGSTEVAGLLSLGIDISVAQLQPCTRSELAALLDPSDPMGRDWSILAVRLNLAEALPSVDSTGQSLSRTDQLLAEWAITTAGNASIGRLATILSEMGRDDVKQLLFRRVPLYLFNSAPQIITQTENNIVNNNEII</sequence>
<proteinExistence type="predicted"/>
<name>A0A6V7VUT1_MELEN</name>
<feature type="binding site" evidence="9">
    <location>
        <position position="50"/>
    </location>
    <ligand>
        <name>ATP</name>
        <dbReference type="ChEBI" id="CHEBI:30616"/>
    </ligand>
</feature>
<evidence type="ECO:0000313" key="14">
    <source>
        <dbReference type="EMBL" id="CAD2178665.1"/>
    </source>
</evidence>
<dbReference type="InterPro" id="IPR027417">
    <property type="entry name" value="P-loop_NTPase"/>
</dbReference>
<organism evidence="14 15">
    <name type="scientific">Meloidogyne enterolobii</name>
    <name type="common">Root-knot nematode worm</name>
    <name type="synonym">Meloidogyne mayaguensis</name>
    <dbReference type="NCBI Taxonomy" id="390850"/>
    <lineage>
        <taxon>Eukaryota</taxon>
        <taxon>Metazoa</taxon>
        <taxon>Ecdysozoa</taxon>
        <taxon>Nematoda</taxon>
        <taxon>Chromadorea</taxon>
        <taxon>Rhabditida</taxon>
        <taxon>Tylenchina</taxon>
        <taxon>Tylenchomorpha</taxon>
        <taxon>Tylenchoidea</taxon>
        <taxon>Meloidogynidae</taxon>
        <taxon>Meloidogyninae</taxon>
        <taxon>Meloidogyne</taxon>
    </lineage>
</organism>
<dbReference type="GO" id="GO:0045087">
    <property type="term" value="P:innate immune response"/>
    <property type="evidence" value="ECO:0007669"/>
    <property type="project" value="UniProtKB-ARBA"/>
</dbReference>
<dbReference type="PROSITE" id="PS50297">
    <property type="entry name" value="ANK_REP_REGION"/>
    <property type="match status" value="7"/>
</dbReference>
<evidence type="ECO:0000256" key="2">
    <source>
        <dbReference type="ARBA" id="ARBA00022527"/>
    </source>
</evidence>
<feature type="repeat" description="ANK" evidence="8">
    <location>
        <begin position="647"/>
        <end position="679"/>
    </location>
</feature>
<evidence type="ECO:0000259" key="13">
    <source>
        <dbReference type="PROSITE" id="PS51424"/>
    </source>
</evidence>
<dbReference type="SUPFAM" id="SSF48403">
    <property type="entry name" value="Ankyrin repeat"/>
    <property type="match status" value="1"/>
</dbReference>
<keyword evidence="2" id="KW-0723">Serine/threonine-protein kinase</keyword>
<feature type="domain" description="Protein kinase" evidence="11">
    <location>
        <begin position="17"/>
        <end position="279"/>
    </location>
</feature>
<dbReference type="GO" id="GO:0004674">
    <property type="term" value="F:protein serine/threonine kinase activity"/>
    <property type="evidence" value="ECO:0007669"/>
    <property type="project" value="UniProtKB-KW"/>
</dbReference>
<dbReference type="InterPro" id="IPR000488">
    <property type="entry name" value="Death_dom"/>
</dbReference>
<dbReference type="FunFam" id="1.10.510.10:FF:000571">
    <property type="entry name" value="Maternal embryonic leucine zipper kinase"/>
    <property type="match status" value="1"/>
</dbReference>
<dbReference type="SUPFAM" id="SSF56112">
    <property type="entry name" value="Protein kinase-like (PK-like)"/>
    <property type="match status" value="1"/>
</dbReference>
<keyword evidence="7 9" id="KW-0067">ATP-binding</keyword>
<feature type="compositionally biased region" description="Polar residues" evidence="10">
    <location>
        <begin position="870"/>
        <end position="881"/>
    </location>
</feature>
<feature type="region of interest" description="Disordered" evidence="10">
    <location>
        <begin position="805"/>
        <end position="881"/>
    </location>
</feature>
<dbReference type="InterPro" id="IPR000719">
    <property type="entry name" value="Prot_kinase_dom"/>
</dbReference>
<dbReference type="GO" id="GO:0005737">
    <property type="term" value="C:cytoplasm"/>
    <property type="evidence" value="ECO:0007669"/>
    <property type="project" value="UniProtKB-ARBA"/>
</dbReference>
<dbReference type="InterPro" id="IPR008271">
    <property type="entry name" value="Ser/Thr_kinase_AS"/>
</dbReference>
<evidence type="ECO:0000256" key="3">
    <source>
        <dbReference type="ARBA" id="ARBA00022679"/>
    </source>
</evidence>
<evidence type="ECO:0000313" key="15">
    <source>
        <dbReference type="Proteomes" id="UP000580250"/>
    </source>
</evidence>
<dbReference type="Gene3D" id="1.10.510.10">
    <property type="entry name" value="Transferase(Phosphotransferase) domain 1"/>
    <property type="match status" value="1"/>
</dbReference>
<dbReference type="SUPFAM" id="SSF52540">
    <property type="entry name" value="P-loop containing nucleoside triphosphate hydrolases"/>
    <property type="match status" value="1"/>
</dbReference>
<keyword evidence="4" id="KW-0677">Repeat</keyword>
<dbReference type="SUPFAM" id="SSF47986">
    <property type="entry name" value="DEATH domain"/>
    <property type="match status" value="1"/>
</dbReference>
<dbReference type="GO" id="GO:0005634">
    <property type="term" value="C:nucleus"/>
    <property type="evidence" value="ECO:0007669"/>
    <property type="project" value="TreeGrafter"/>
</dbReference>
<dbReference type="Gene3D" id="1.10.533.10">
    <property type="entry name" value="Death Domain, Fas"/>
    <property type="match status" value="1"/>
</dbReference>
<dbReference type="InterPro" id="IPR011009">
    <property type="entry name" value="Kinase-like_dom_sf"/>
</dbReference>
<evidence type="ECO:0000259" key="11">
    <source>
        <dbReference type="PROSITE" id="PS50011"/>
    </source>
</evidence>
<evidence type="ECO:0000256" key="6">
    <source>
        <dbReference type="ARBA" id="ARBA00022777"/>
    </source>
</evidence>
<dbReference type="EMBL" id="CAJEWN010000324">
    <property type="protein sequence ID" value="CAD2178665.1"/>
    <property type="molecule type" value="Genomic_DNA"/>
</dbReference>
<reference evidence="14 15" key="1">
    <citation type="submission" date="2020-08" db="EMBL/GenBank/DDBJ databases">
        <authorList>
            <person name="Koutsovoulos G."/>
            <person name="Danchin GJ E."/>
        </authorList>
    </citation>
    <scope>NUCLEOTIDE SEQUENCE [LARGE SCALE GENOMIC DNA]</scope>
</reference>
<accession>A0A6V7VUT1</accession>
<evidence type="ECO:0000256" key="1">
    <source>
        <dbReference type="ARBA" id="ARBA00001946"/>
    </source>
</evidence>
<dbReference type="GO" id="GO:0035556">
    <property type="term" value="P:intracellular signal transduction"/>
    <property type="evidence" value="ECO:0007669"/>
    <property type="project" value="TreeGrafter"/>
</dbReference>
<keyword evidence="5 9" id="KW-0547">Nucleotide-binding</keyword>
<evidence type="ECO:0000256" key="9">
    <source>
        <dbReference type="PROSITE-ProRule" id="PRU10141"/>
    </source>
</evidence>
<dbReference type="PROSITE" id="PS00108">
    <property type="entry name" value="PROTEIN_KINASE_ST"/>
    <property type="match status" value="1"/>
</dbReference>
<evidence type="ECO:0000256" key="7">
    <source>
        <dbReference type="ARBA" id="ARBA00022840"/>
    </source>
</evidence>
<dbReference type="Pfam" id="PF00531">
    <property type="entry name" value="Death"/>
    <property type="match status" value="1"/>
</dbReference>
<feature type="domain" description="Roc" evidence="13">
    <location>
        <begin position="752"/>
        <end position="1053"/>
    </location>
</feature>
<dbReference type="InterPro" id="IPR020859">
    <property type="entry name" value="ROC"/>
</dbReference>
<dbReference type="SMART" id="SM00220">
    <property type="entry name" value="S_TKc"/>
    <property type="match status" value="1"/>
</dbReference>
<feature type="compositionally biased region" description="Polar residues" evidence="10">
    <location>
        <begin position="808"/>
        <end position="835"/>
    </location>
</feature>
<dbReference type="PANTHER" id="PTHR24342">
    <property type="entry name" value="SERINE/THREONINE-PROTEIN KINASE 17"/>
    <property type="match status" value="1"/>
</dbReference>
<evidence type="ECO:0000256" key="5">
    <source>
        <dbReference type="ARBA" id="ARBA00022741"/>
    </source>
</evidence>
<dbReference type="PROSITE" id="PS51424">
    <property type="entry name" value="ROC"/>
    <property type="match status" value="1"/>
</dbReference>
<keyword evidence="3" id="KW-0808">Transferase</keyword>
<dbReference type="GO" id="GO:0043065">
    <property type="term" value="P:positive regulation of apoptotic process"/>
    <property type="evidence" value="ECO:0007669"/>
    <property type="project" value="TreeGrafter"/>
</dbReference>
<evidence type="ECO:0000256" key="4">
    <source>
        <dbReference type="ARBA" id="ARBA00022737"/>
    </source>
</evidence>
<dbReference type="InterPro" id="IPR002110">
    <property type="entry name" value="Ankyrin_rpt"/>
</dbReference>
<dbReference type="Gene3D" id="1.25.40.20">
    <property type="entry name" value="Ankyrin repeat-containing domain"/>
    <property type="match status" value="3"/>
</dbReference>
<dbReference type="Pfam" id="PF00069">
    <property type="entry name" value="Pkinase"/>
    <property type="match status" value="1"/>
</dbReference>
<dbReference type="Pfam" id="PF12796">
    <property type="entry name" value="Ank_2"/>
    <property type="match status" value="3"/>
</dbReference>
<dbReference type="Proteomes" id="UP000580250">
    <property type="component" value="Unassembled WGS sequence"/>
</dbReference>
<feature type="repeat" description="ANK" evidence="8">
    <location>
        <begin position="515"/>
        <end position="547"/>
    </location>
</feature>
<feature type="repeat" description="ANK" evidence="8">
    <location>
        <begin position="614"/>
        <end position="646"/>
    </location>
</feature>
<evidence type="ECO:0000256" key="10">
    <source>
        <dbReference type="SAM" id="MobiDB-lite"/>
    </source>
</evidence>
<dbReference type="InterPro" id="IPR017441">
    <property type="entry name" value="Protein_kinase_ATP_BS"/>
</dbReference>
<keyword evidence="8" id="KW-0040">ANK repeat</keyword>
<dbReference type="GO" id="GO:0005524">
    <property type="term" value="F:ATP binding"/>
    <property type="evidence" value="ECO:0007669"/>
    <property type="project" value="UniProtKB-UniRule"/>
</dbReference>
<protein>
    <submittedName>
        <fullName evidence="14">Uncharacterized protein</fullName>
    </submittedName>
</protein>
<dbReference type="PANTHER" id="PTHR24342:SF14">
    <property type="entry name" value="DEATH-ASSOCIATED PROTEIN KINASE DAPK-1"/>
    <property type="match status" value="1"/>
</dbReference>
<dbReference type="Gene3D" id="3.30.200.20">
    <property type="entry name" value="Phosphorylase Kinase, domain 1"/>
    <property type="match status" value="1"/>
</dbReference>
<dbReference type="InterPro" id="IPR036770">
    <property type="entry name" value="Ankyrin_rpt-contain_sf"/>
</dbReference>
<feature type="repeat" description="ANK" evidence="8">
    <location>
        <begin position="680"/>
        <end position="712"/>
    </location>
</feature>
<feature type="domain" description="Death" evidence="12">
    <location>
        <begin position="1404"/>
        <end position="1485"/>
    </location>
</feature>
<dbReference type="SMART" id="SM00248">
    <property type="entry name" value="ANK"/>
    <property type="match status" value="10"/>
</dbReference>
<feature type="repeat" description="ANK" evidence="8">
    <location>
        <begin position="482"/>
        <end position="514"/>
    </location>
</feature>
<dbReference type="GO" id="GO:0005525">
    <property type="term" value="F:GTP binding"/>
    <property type="evidence" value="ECO:0007669"/>
    <property type="project" value="UniProtKB-KW"/>
</dbReference>
<evidence type="ECO:0000256" key="8">
    <source>
        <dbReference type="PROSITE-ProRule" id="PRU00023"/>
    </source>
</evidence>
<dbReference type="InterPro" id="IPR011029">
    <property type="entry name" value="DEATH-like_dom_sf"/>
</dbReference>
<dbReference type="PROSITE" id="PS50017">
    <property type="entry name" value="DEATH_DOMAIN"/>
    <property type="match status" value="1"/>
</dbReference>
<feature type="compositionally biased region" description="Low complexity" evidence="10">
    <location>
        <begin position="840"/>
        <end position="852"/>
    </location>
</feature>
<evidence type="ECO:0000259" key="12">
    <source>
        <dbReference type="PROSITE" id="PS50017"/>
    </source>
</evidence>
<dbReference type="SMART" id="SM00005">
    <property type="entry name" value="DEATH"/>
    <property type="match status" value="1"/>
</dbReference>
<dbReference type="PROSITE" id="PS50011">
    <property type="entry name" value="PROTEIN_KINASE_DOM"/>
    <property type="match status" value="1"/>
</dbReference>
<gene>
    <name evidence="14" type="ORF">MENT_LOCUS30615</name>
</gene>
<feature type="repeat" description="ANK" evidence="8">
    <location>
        <begin position="581"/>
        <end position="613"/>
    </location>
</feature>
<dbReference type="PROSITE" id="PS00107">
    <property type="entry name" value="PROTEIN_KINASE_ATP"/>
    <property type="match status" value="1"/>
</dbReference>
<keyword evidence="6" id="KW-0418">Kinase</keyword>
<dbReference type="OrthoDB" id="504170at2759"/>
<dbReference type="PROSITE" id="PS50088">
    <property type="entry name" value="ANK_REPEAT"/>
    <property type="match status" value="7"/>
</dbReference>